<name>X1VSS6_9ZZZZ</name>
<evidence type="ECO:0000313" key="1">
    <source>
        <dbReference type="EMBL" id="GAJ23852.1"/>
    </source>
</evidence>
<feature type="non-terminal residue" evidence="1">
    <location>
        <position position="1"/>
    </location>
</feature>
<accession>X1VSS6</accession>
<comment type="caution">
    <text evidence="1">The sequence shown here is derived from an EMBL/GenBank/DDBJ whole genome shotgun (WGS) entry which is preliminary data.</text>
</comment>
<gene>
    <name evidence="1" type="ORF">S12H4_59205</name>
</gene>
<dbReference type="AlphaFoldDB" id="X1VSS6"/>
<reference evidence="1" key="1">
    <citation type="journal article" date="2014" name="Front. Microbiol.">
        <title>High frequency of phylogenetically diverse reductive dehalogenase-homologous genes in deep subseafloor sedimentary metagenomes.</title>
        <authorList>
            <person name="Kawai M."/>
            <person name="Futagami T."/>
            <person name="Toyoda A."/>
            <person name="Takaki Y."/>
            <person name="Nishi S."/>
            <person name="Hori S."/>
            <person name="Arai W."/>
            <person name="Tsubouchi T."/>
            <person name="Morono Y."/>
            <person name="Uchiyama I."/>
            <person name="Ito T."/>
            <person name="Fujiyama A."/>
            <person name="Inagaki F."/>
            <person name="Takami H."/>
        </authorList>
    </citation>
    <scope>NUCLEOTIDE SEQUENCE</scope>
    <source>
        <strain evidence="1">Expedition CK06-06</strain>
    </source>
</reference>
<protein>
    <submittedName>
        <fullName evidence="1">Uncharacterized protein</fullName>
    </submittedName>
</protein>
<sequence length="55" mass="5950">IGALGMSKANPKWIKPNILSINRDSLNHVRASFAAFSEKINIEKVSGTLKGLGKK</sequence>
<proteinExistence type="predicted"/>
<organism evidence="1">
    <name type="scientific">marine sediment metagenome</name>
    <dbReference type="NCBI Taxonomy" id="412755"/>
    <lineage>
        <taxon>unclassified sequences</taxon>
        <taxon>metagenomes</taxon>
        <taxon>ecological metagenomes</taxon>
    </lineage>
</organism>
<dbReference type="EMBL" id="BARW01038618">
    <property type="protein sequence ID" value="GAJ23852.1"/>
    <property type="molecule type" value="Genomic_DNA"/>
</dbReference>